<keyword evidence="1" id="KW-0472">Membrane</keyword>
<proteinExistence type="predicted"/>
<name>A0A1J9R9W3_9EURO</name>
<keyword evidence="1" id="KW-0812">Transmembrane</keyword>
<gene>
    <name evidence="3" type="ORF">ACJ73_04189</name>
</gene>
<dbReference type="PANTHER" id="PTHR13847:SF185">
    <property type="entry name" value="FAD DEPENDENT OXIDOREDUCTASE SUPERFAMILY (AFU_ORTHOLOGUE AFUA_3G02360)"/>
    <property type="match status" value="1"/>
</dbReference>
<evidence type="ECO:0000256" key="1">
    <source>
        <dbReference type="SAM" id="Phobius"/>
    </source>
</evidence>
<dbReference type="AlphaFoldDB" id="A0A1J9R9W3"/>
<dbReference type="GO" id="GO:0042147">
    <property type="term" value="P:retrograde transport, endosome to Golgi"/>
    <property type="evidence" value="ECO:0007669"/>
    <property type="project" value="TreeGrafter"/>
</dbReference>
<dbReference type="InterPro" id="IPR006076">
    <property type="entry name" value="FAD-dep_OxRdtase"/>
</dbReference>
<dbReference type="EMBL" id="LGTZ01000559">
    <property type="protein sequence ID" value="OJD24453.1"/>
    <property type="molecule type" value="Genomic_DNA"/>
</dbReference>
<feature type="transmembrane region" description="Helical" evidence="1">
    <location>
        <begin position="33"/>
        <end position="54"/>
    </location>
</feature>
<dbReference type="OrthoDB" id="498204at2759"/>
<dbReference type="Pfam" id="PF01266">
    <property type="entry name" value="DAO"/>
    <property type="match status" value="2"/>
</dbReference>
<feature type="domain" description="FAD dependent oxidoreductase" evidence="2">
    <location>
        <begin position="188"/>
        <end position="429"/>
    </location>
</feature>
<sequence>MDFSRYLRRALCRQPHSGASQEDLSSSPSQTPAPITTVIIGAGILGLSTAYYLAIALNETVSYMPPSSEPDIVVIDSSRDICSSASGEATGRLGDFGFRFETAPLGTLSYKLHKELALKYNGREIYNFRDLEIFRASPKDFAGNPSPLDTWDPSAPVNKPISDLPPWINPSKDCRHWPKPPMQLICIRFLLNSAVTSVQSDDARQTFTGVTVQTRDETHTTHTIPCRAIVIAAGPWSNRVFSQLFPAGHINLRMDGTNSAGNYVLVRNPRWTPADDENGVTQVLLNNLDNGPNRLDITSFLGGYLYIGGWGANPEHLPELAEDVQGQPDEIEAMLKTARQYLRLKANEELEIVKAGRCYQPLAAPDIPTITKVNWEMLGDSKTKLESDAPLNGSKQQRSPVIGGLYLNTGHGSDGITLGPGSGKVMSELLLGRTPSVSISNIGFESMKKDLHPSKLRP</sequence>
<evidence type="ECO:0000313" key="4">
    <source>
        <dbReference type="Proteomes" id="UP000242791"/>
    </source>
</evidence>
<keyword evidence="1" id="KW-1133">Transmembrane helix</keyword>
<evidence type="ECO:0000313" key="3">
    <source>
        <dbReference type="EMBL" id="OJD24453.1"/>
    </source>
</evidence>
<dbReference type="GO" id="GO:0005829">
    <property type="term" value="C:cytosol"/>
    <property type="evidence" value="ECO:0007669"/>
    <property type="project" value="GOC"/>
</dbReference>
<dbReference type="VEuPathDB" id="FungiDB:ACJ73_04189"/>
<reference evidence="3 4" key="1">
    <citation type="submission" date="2015-08" db="EMBL/GenBank/DDBJ databases">
        <title>Emmonsia species relationships and genome sequence.</title>
        <authorList>
            <person name="Cuomo C.A."/>
            <person name="Schwartz I.S."/>
            <person name="Kenyon C."/>
            <person name="De Hoog G.S."/>
            <person name="Govender N.P."/>
            <person name="Botha A."/>
            <person name="Moreno L."/>
            <person name="De Vries M."/>
            <person name="Munoz J.F."/>
            <person name="Stielow J.B."/>
        </authorList>
    </citation>
    <scope>NUCLEOTIDE SEQUENCE [LARGE SCALE GENOMIC DNA]</scope>
    <source>
        <strain evidence="3 4">EI222</strain>
    </source>
</reference>
<protein>
    <recommendedName>
        <fullName evidence="2">FAD dependent oxidoreductase domain-containing protein</fullName>
    </recommendedName>
</protein>
<dbReference type="Gene3D" id="3.30.9.10">
    <property type="entry name" value="D-Amino Acid Oxidase, subunit A, domain 2"/>
    <property type="match status" value="1"/>
</dbReference>
<dbReference type="InterPro" id="IPR036188">
    <property type="entry name" value="FAD/NAD-bd_sf"/>
</dbReference>
<evidence type="ECO:0000259" key="2">
    <source>
        <dbReference type="Pfam" id="PF01266"/>
    </source>
</evidence>
<comment type="caution">
    <text evidence="3">The sequence shown here is derived from an EMBL/GenBank/DDBJ whole genome shotgun (WGS) entry which is preliminary data.</text>
</comment>
<dbReference type="Gene3D" id="3.50.50.60">
    <property type="entry name" value="FAD/NAD(P)-binding domain"/>
    <property type="match status" value="2"/>
</dbReference>
<organism evidence="3 4">
    <name type="scientific">Blastomyces percursus</name>
    <dbReference type="NCBI Taxonomy" id="1658174"/>
    <lineage>
        <taxon>Eukaryota</taxon>
        <taxon>Fungi</taxon>
        <taxon>Dikarya</taxon>
        <taxon>Ascomycota</taxon>
        <taxon>Pezizomycotina</taxon>
        <taxon>Eurotiomycetes</taxon>
        <taxon>Eurotiomycetidae</taxon>
        <taxon>Onygenales</taxon>
        <taxon>Ajellomycetaceae</taxon>
        <taxon>Blastomyces</taxon>
    </lineage>
</organism>
<dbReference type="SUPFAM" id="SSF51905">
    <property type="entry name" value="FAD/NAD(P)-binding domain"/>
    <property type="match status" value="1"/>
</dbReference>
<dbReference type="Proteomes" id="UP000242791">
    <property type="component" value="Unassembled WGS sequence"/>
</dbReference>
<dbReference type="STRING" id="1658174.A0A1J9R9W3"/>
<feature type="domain" description="FAD dependent oxidoreductase" evidence="2">
    <location>
        <begin position="38"/>
        <end position="117"/>
    </location>
</feature>
<keyword evidence="4" id="KW-1185">Reference proteome</keyword>
<dbReference type="GO" id="GO:0005770">
    <property type="term" value="C:late endosome"/>
    <property type="evidence" value="ECO:0007669"/>
    <property type="project" value="TreeGrafter"/>
</dbReference>
<accession>A0A1J9R9W3</accession>
<dbReference type="PANTHER" id="PTHR13847">
    <property type="entry name" value="SARCOSINE DEHYDROGENASE-RELATED"/>
    <property type="match status" value="1"/>
</dbReference>